<comment type="caution">
    <text evidence="2">The sequence shown here is derived from an EMBL/GenBank/DDBJ whole genome shotgun (WGS) entry which is preliminary data.</text>
</comment>
<keyword evidence="3" id="KW-1185">Reference proteome</keyword>
<dbReference type="EMBL" id="LXQA011109519">
    <property type="protein sequence ID" value="MCI85196.1"/>
    <property type="molecule type" value="Genomic_DNA"/>
</dbReference>
<proteinExistence type="predicted"/>
<sequence length="52" mass="6057">MAPRHGEERRSNRMMAGHNNIRTDEAAIKRRWRSALDFAPPIIFLPPQIDIC</sequence>
<feature type="non-terminal residue" evidence="2">
    <location>
        <position position="52"/>
    </location>
</feature>
<feature type="region of interest" description="Disordered" evidence="1">
    <location>
        <begin position="1"/>
        <end position="22"/>
    </location>
</feature>
<name>A0A392VA44_9FABA</name>
<dbReference type="AlphaFoldDB" id="A0A392VA44"/>
<reference evidence="2 3" key="1">
    <citation type="journal article" date="2018" name="Front. Plant Sci.">
        <title>Red Clover (Trifolium pratense) and Zigzag Clover (T. medium) - A Picture of Genomic Similarities and Differences.</title>
        <authorList>
            <person name="Dluhosova J."/>
            <person name="Istvanek J."/>
            <person name="Nedelnik J."/>
            <person name="Repkova J."/>
        </authorList>
    </citation>
    <scope>NUCLEOTIDE SEQUENCE [LARGE SCALE GENOMIC DNA]</scope>
    <source>
        <strain evidence="3">cv. 10/8</strain>
        <tissue evidence="2">Leaf</tissue>
    </source>
</reference>
<dbReference type="Proteomes" id="UP000265520">
    <property type="component" value="Unassembled WGS sequence"/>
</dbReference>
<evidence type="ECO:0000313" key="2">
    <source>
        <dbReference type="EMBL" id="MCI85196.1"/>
    </source>
</evidence>
<feature type="compositionally biased region" description="Basic and acidic residues" evidence="1">
    <location>
        <begin position="1"/>
        <end position="11"/>
    </location>
</feature>
<evidence type="ECO:0000256" key="1">
    <source>
        <dbReference type="SAM" id="MobiDB-lite"/>
    </source>
</evidence>
<accession>A0A392VA44</accession>
<protein>
    <submittedName>
        <fullName evidence="2">Uncharacterized protein</fullName>
    </submittedName>
</protein>
<organism evidence="2 3">
    <name type="scientific">Trifolium medium</name>
    <dbReference type="NCBI Taxonomy" id="97028"/>
    <lineage>
        <taxon>Eukaryota</taxon>
        <taxon>Viridiplantae</taxon>
        <taxon>Streptophyta</taxon>
        <taxon>Embryophyta</taxon>
        <taxon>Tracheophyta</taxon>
        <taxon>Spermatophyta</taxon>
        <taxon>Magnoliopsida</taxon>
        <taxon>eudicotyledons</taxon>
        <taxon>Gunneridae</taxon>
        <taxon>Pentapetalae</taxon>
        <taxon>rosids</taxon>
        <taxon>fabids</taxon>
        <taxon>Fabales</taxon>
        <taxon>Fabaceae</taxon>
        <taxon>Papilionoideae</taxon>
        <taxon>50 kb inversion clade</taxon>
        <taxon>NPAAA clade</taxon>
        <taxon>Hologalegina</taxon>
        <taxon>IRL clade</taxon>
        <taxon>Trifolieae</taxon>
        <taxon>Trifolium</taxon>
    </lineage>
</organism>
<evidence type="ECO:0000313" key="3">
    <source>
        <dbReference type="Proteomes" id="UP000265520"/>
    </source>
</evidence>